<dbReference type="SUPFAM" id="SSF54593">
    <property type="entry name" value="Glyoxalase/Bleomycin resistance protein/Dihydroxybiphenyl dioxygenase"/>
    <property type="match status" value="1"/>
</dbReference>
<dbReference type="Gene3D" id="3.10.180.10">
    <property type="entry name" value="2,3-Dihydroxybiphenyl 1,2-Dioxygenase, domain 1"/>
    <property type="match status" value="1"/>
</dbReference>
<dbReference type="InterPro" id="IPR052164">
    <property type="entry name" value="Anthracycline_SecMetBiosynth"/>
</dbReference>
<dbReference type="EMBL" id="VBAI01000025">
    <property type="protein sequence ID" value="TMJ12404.1"/>
    <property type="molecule type" value="Genomic_DNA"/>
</dbReference>
<dbReference type="PROSITE" id="PS00934">
    <property type="entry name" value="GLYOXALASE_I_1"/>
    <property type="match status" value="1"/>
</dbReference>
<dbReference type="InterPro" id="IPR018146">
    <property type="entry name" value="Glyoxalase_1_CS"/>
</dbReference>
<sequence length="114" mass="12334">MLDQVMQVAILVADMKKAVNFYSYVLGLPVITKSDKTAEFRTDGVTLAVKPREQAGGTGTTQITFQVADLEVVFNDAKRRGAKVLAPPRTVDGGRVARLADPDGNIIELFEPEA</sequence>
<reference evidence="5 6" key="1">
    <citation type="journal article" date="2019" name="Nat. Microbiol.">
        <title>Mediterranean grassland soil C-N compound turnover is dependent on rainfall and depth, and is mediated by genomically divergent microorganisms.</title>
        <authorList>
            <person name="Diamond S."/>
            <person name="Andeer P.F."/>
            <person name="Li Z."/>
            <person name="Crits-Christoph A."/>
            <person name="Burstein D."/>
            <person name="Anantharaman K."/>
            <person name="Lane K.R."/>
            <person name="Thomas B.C."/>
            <person name="Pan C."/>
            <person name="Northen T.R."/>
            <person name="Banfield J.F."/>
        </authorList>
    </citation>
    <scope>NUCLEOTIDE SEQUENCE [LARGE SCALE GENOMIC DNA]</scope>
    <source>
        <strain evidence="4">NP_1</strain>
        <strain evidence="3">NP_2</strain>
    </source>
</reference>
<dbReference type="GO" id="GO:0004462">
    <property type="term" value="F:lactoylglutathione lyase activity"/>
    <property type="evidence" value="ECO:0007669"/>
    <property type="project" value="InterPro"/>
</dbReference>
<evidence type="ECO:0000256" key="1">
    <source>
        <dbReference type="ARBA" id="ARBA00022723"/>
    </source>
</evidence>
<dbReference type="InterPro" id="IPR004360">
    <property type="entry name" value="Glyas_Fos-R_dOase_dom"/>
</dbReference>
<dbReference type="InterPro" id="IPR037523">
    <property type="entry name" value="VOC_core"/>
</dbReference>
<keyword evidence="1" id="KW-0479">Metal-binding</keyword>
<organism evidence="3 6">
    <name type="scientific">Candidatus Segetimicrobium genomatis</name>
    <dbReference type="NCBI Taxonomy" id="2569760"/>
    <lineage>
        <taxon>Bacteria</taxon>
        <taxon>Bacillati</taxon>
        <taxon>Candidatus Sysuimicrobiota</taxon>
        <taxon>Candidatus Sysuimicrobiia</taxon>
        <taxon>Candidatus Sysuimicrobiales</taxon>
        <taxon>Candidatus Segetimicrobiaceae</taxon>
        <taxon>Candidatus Segetimicrobium</taxon>
    </lineage>
</organism>
<dbReference type="InterPro" id="IPR029068">
    <property type="entry name" value="Glyas_Bleomycin-R_OHBP_Dase"/>
</dbReference>
<dbReference type="Proteomes" id="UP000315217">
    <property type="component" value="Unassembled WGS sequence"/>
</dbReference>
<accession>A0A537LI88</accession>
<name>A0A537LI88_9BACT</name>
<evidence type="ECO:0000313" key="5">
    <source>
        <dbReference type="Proteomes" id="UP000315217"/>
    </source>
</evidence>
<gene>
    <name evidence="4" type="ORF">E6G98_02895</name>
    <name evidence="3" type="ORF">E6G99_05865</name>
</gene>
<dbReference type="AlphaFoldDB" id="A0A537LI88"/>
<dbReference type="Pfam" id="PF00903">
    <property type="entry name" value="Glyoxalase"/>
    <property type="match status" value="1"/>
</dbReference>
<proteinExistence type="predicted"/>
<dbReference type="Proteomes" id="UP000318661">
    <property type="component" value="Unassembled WGS sequence"/>
</dbReference>
<dbReference type="PROSITE" id="PS51819">
    <property type="entry name" value="VOC"/>
    <property type="match status" value="1"/>
</dbReference>
<evidence type="ECO:0000313" key="4">
    <source>
        <dbReference type="EMBL" id="TMJ12404.1"/>
    </source>
</evidence>
<dbReference type="EMBL" id="VBAJ01000154">
    <property type="protein sequence ID" value="TMJ07728.1"/>
    <property type="molecule type" value="Genomic_DNA"/>
</dbReference>
<protein>
    <recommendedName>
        <fullName evidence="2">VOC domain-containing protein</fullName>
    </recommendedName>
</protein>
<evidence type="ECO:0000259" key="2">
    <source>
        <dbReference type="PROSITE" id="PS51819"/>
    </source>
</evidence>
<dbReference type="PANTHER" id="PTHR33993">
    <property type="entry name" value="GLYOXALASE-RELATED"/>
    <property type="match status" value="1"/>
</dbReference>
<evidence type="ECO:0000313" key="6">
    <source>
        <dbReference type="Proteomes" id="UP000318661"/>
    </source>
</evidence>
<comment type="caution">
    <text evidence="3">The sequence shown here is derived from an EMBL/GenBank/DDBJ whole genome shotgun (WGS) entry which is preliminary data.</text>
</comment>
<evidence type="ECO:0000313" key="3">
    <source>
        <dbReference type="EMBL" id="TMJ07728.1"/>
    </source>
</evidence>
<feature type="domain" description="VOC" evidence="2">
    <location>
        <begin position="1"/>
        <end position="112"/>
    </location>
</feature>
<dbReference type="GO" id="GO:0046872">
    <property type="term" value="F:metal ion binding"/>
    <property type="evidence" value="ECO:0007669"/>
    <property type="project" value="UniProtKB-KW"/>
</dbReference>